<evidence type="ECO:0000313" key="7">
    <source>
        <dbReference type="EMBL" id="QGS51684.1"/>
    </source>
</evidence>
<comment type="similarity">
    <text evidence="2">Belongs to the LemA family.</text>
</comment>
<feature type="transmembrane region" description="Helical" evidence="6">
    <location>
        <begin position="26"/>
        <end position="48"/>
    </location>
</feature>
<evidence type="ECO:0000256" key="5">
    <source>
        <dbReference type="ARBA" id="ARBA00023136"/>
    </source>
</evidence>
<evidence type="ECO:0000256" key="6">
    <source>
        <dbReference type="SAM" id="Phobius"/>
    </source>
</evidence>
<keyword evidence="8" id="KW-1185">Reference proteome</keyword>
<evidence type="ECO:0000256" key="1">
    <source>
        <dbReference type="ARBA" id="ARBA00004167"/>
    </source>
</evidence>
<evidence type="ECO:0000256" key="4">
    <source>
        <dbReference type="ARBA" id="ARBA00022989"/>
    </source>
</evidence>
<reference evidence="7 8" key="1">
    <citation type="submission" date="2019-11" db="EMBL/GenBank/DDBJ databases">
        <title>Complete genome sequence of Spiroplasma tabanidicola TAUS-1 (DSM 22603).</title>
        <authorList>
            <person name="Huang C.-T."/>
            <person name="Lin Y.-C."/>
            <person name="Kuo C.-H."/>
        </authorList>
    </citation>
    <scope>NUCLEOTIDE SEQUENCE [LARGE SCALE GENOMIC DNA]</scope>
    <source>
        <strain evidence="7 8">TAUS-1</strain>
    </source>
</reference>
<dbReference type="PANTHER" id="PTHR34478:SF1">
    <property type="entry name" value="PROTEIN LEMA"/>
    <property type="match status" value="1"/>
</dbReference>
<dbReference type="PANTHER" id="PTHR34478">
    <property type="entry name" value="PROTEIN LEMA"/>
    <property type="match status" value="1"/>
</dbReference>
<keyword evidence="5 6" id="KW-0472">Membrane</keyword>
<accession>A0A6I6CCI3</accession>
<evidence type="ECO:0000256" key="2">
    <source>
        <dbReference type="ARBA" id="ARBA00008854"/>
    </source>
</evidence>
<dbReference type="Proteomes" id="UP000424468">
    <property type="component" value="Chromosome"/>
</dbReference>
<proteinExistence type="inferred from homology"/>
<evidence type="ECO:0000313" key="8">
    <source>
        <dbReference type="Proteomes" id="UP000424468"/>
    </source>
</evidence>
<name>A0A6I6CCI3_9MOLU</name>
<dbReference type="InterPro" id="IPR023353">
    <property type="entry name" value="LemA-like_dom_sf"/>
</dbReference>
<comment type="subcellular location">
    <subcellularLocation>
        <location evidence="1">Membrane</location>
        <topology evidence="1">Single-pass membrane protein</topology>
    </subcellularLocation>
</comment>
<evidence type="ECO:0000256" key="3">
    <source>
        <dbReference type="ARBA" id="ARBA00022692"/>
    </source>
</evidence>
<keyword evidence="3 6" id="KW-0812">Transmembrane</keyword>
<dbReference type="GO" id="GO:0016020">
    <property type="term" value="C:membrane"/>
    <property type="evidence" value="ECO:0007669"/>
    <property type="project" value="UniProtKB-SubCell"/>
</dbReference>
<keyword evidence="4 6" id="KW-1133">Transmembrane helix</keyword>
<dbReference type="InterPro" id="IPR007156">
    <property type="entry name" value="MamQ_LemA"/>
</dbReference>
<dbReference type="Pfam" id="PF04011">
    <property type="entry name" value="LemA"/>
    <property type="match status" value="1"/>
</dbReference>
<dbReference type="AlphaFoldDB" id="A0A6I6CCI3"/>
<dbReference type="SUPFAM" id="SSF140478">
    <property type="entry name" value="LemA-like"/>
    <property type="match status" value="1"/>
</dbReference>
<organism evidence="7 8">
    <name type="scientific">Spiroplasma tabanidicola</name>
    <dbReference type="NCBI Taxonomy" id="324079"/>
    <lineage>
        <taxon>Bacteria</taxon>
        <taxon>Bacillati</taxon>
        <taxon>Mycoplasmatota</taxon>
        <taxon>Mollicutes</taxon>
        <taxon>Entomoplasmatales</taxon>
        <taxon>Spiroplasmataceae</taxon>
        <taxon>Spiroplasma</taxon>
    </lineage>
</organism>
<dbReference type="EMBL" id="CP046276">
    <property type="protein sequence ID" value="QGS51684.1"/>
    <property type="molecule type" value="Genomic_DNA"/>
</dbReference>
<sequence>MLTPNIENNINADANKKPSRSAFGTFFWYFLFILIIPIFIHIGNMNYLRRMNVKVSESESGIDVQLKRRRDTLLKLIDAVKGSIKFEKETLSTIVSMRSGVGIEGMMKNQRAMDSIQRGINIQMENYPNLKSTDNIRELMDATRDIEEDISAQRRIYNQNVSEFNQSIAVYPMNQAAASLKYVNKYFFEITEAEREDVVINFD</sequence>
<gene>
    <name evidence="7" type="primary">lemA</name>
    <name evidence="7" type="ORF">STABA_v1c03210</name>
</gene>
<protein>
    <submittedName>
        <fullName evidence="7">LemA family protein</fullName>
    </submittedName>
</protein>
<dbReference type="KEGG" id="stab:STABA_v1c03210"/>
<dbReference type="Gene3D" id="1.20.1440.20">
    <property type="entry name" value="LemA-like domain"/>
    <property type="match status" value="1"/>
</dbReference>